<dbReference type="EMBL" id="JAAAID010004485">
    <property type="protein sequence ID" value="KAF9992954.1"/>
    <property type="molecule type" value="Genomic_DNA"/>
</dbReference>
<protein>
    <submittedName>
        <fullName evidence="1">Uncharacterized protein</fullName>
    </submittedName>
</protein>
<sequence>MKFSGGTSNVKAWAIFPRLQPGYIMMIDENMEVALNKQILQEELHLWLEEWSLDHD</sequence>
<feature type="non-terminal residue" evidence="1">
    <location>
        <position position="56"/>
    </location>
</feature>
<evidence type="ECO:0000313" key="1">
    <source>
        <dbReference type="EMBL" id="KAF9992954.1"/>
    </source>
</evidence>
<gene>
    <name evidence="1" type="ORF">BGZ80_008334</name>
</gene>
<reference evidence="1" key="1">
    <citation type="journal article" date="2020" name="Fungal Divers.">
        <title>Resolving the Mortierellaceae phylogeny through synthesis of multi-gene phylogenetics and phylogenomics.</title>
        <authorList>
            <person name="Vandepol N."/>
            <person name="Liber J."/>
            <person name="Desiro A."/>
            <person name="Na H."/>
            <person name="Kennedy M."/>
            <person name="Barry K."/>
            <person name="Grigoriev I.V."/>
            <person name="Miller A.N."/>
            <person name="O'Donnell K."/>
            <person name="Stajich J.E."/>
            <person name="Bonito G."/>
        </authorList>
    </citation>
    <scope>NUCLEOTIDE SEQUENCE</scope>
    <source>
        <strain evidence="1">NRRL 2769</strain>
    </source>
</reference>
<name>A0A9P6SRM4_9FUNG</name>
<organism evidence="1 2">
    <name type="scientific">Entomortierella chlamydospora</name>
    <dbReference type="NCBI Taxonomy" id="101097"/>
    <lineage>
        <taxon>Eukaryota</taxon>
        <taxon>Fungi</taxon>
        <taxon>Fungi incertae sedis</taxon>
        <taxon>Mucoromycota</taxon>
        <taxon>Mortierellomycotina</taxon>
        <taxon>Mortierellomycetes</taxon>
        <taxon>Mortierellales</taxon>
        <taxon>Mortierellaceae</taxon>
        <taxon>Entomortierella</taxon>
    </lineage>
</organism>
<dbReference type="Proteomes" id="UP000703661">
    <property type="component" value="Unassembled WGS sequence"/>
</dbReference>
<comment type="caution">
    <text evidence="1">The sequence shown here is derived from an EMBL/GenBank/DDBJ whole genome shotgun (WGS) entry which is preliminary data.</text>
</comment>
<accession>A0A9P6SRM4</accession>
<evidence type="ECO:0000313" key="2">
    <source>
        <dbReference type="Proteomes" id="UP000703661"/>
    </source>
</evidence>
<dbReference type="AlphaFoldDB" id="A0A9P6SRM4"/>
<proteinExistence type="predicted"/>
<keyword evidence="2" id="KW-1185">Reference proteome</keyword>